<feature type="signal peptide" evidence="1">
    <location>
        <begin position="1"/>
        <end position="35"/>
    </location>
</feature>
<evidence type="ECO:0000313" key="3">
    <source>
        <dbReference type="Proteomes" id="UP000831684"/>
    </source>
</evidence>
<proteinExistence type="predicted"/>
<name>A0A9E7A0B1_9HYPH</name>
<gene>
    <name evidence="2" type="ORF">K9D25_00155</name>
</gene>
<keyword evidence="1" id="KW-0732">Signal</keyword>
<sequence>MALCVFETQGALMRIVLSMAAVAALSFGAAGAAAAQDACQTAGRLASAAGSVMIDKGNGFTPGVIGTSLKTGDKVSVRGQGNAVVDFGDNRTVTIPSSTTETLRAPGCGFGVTNSGGNPGLAIGGMLAAGGGLAAALSTIDNGGSSVIIIPVSP</sequence>
<reference evidence="2" key="1">
    <citation type="submission" date="2021-09" db="EMBL/GenBank/DDBJ databases">
        <title>Network and meta-omics reveal the key degrader and cooperation patterns in an efficient 1,4-dioxane-degrading microbial community.</title>
        <authorList>
            <person name="Dai C."/>
        </authorList>
    </citation>
    <scope>NUCLEOTIDE SEQUENCE</scope>
    <source>
        <strain evidence="2">ZM13</strain>
    </source>
</reference>
<dbReference type="KEGG" id="apol:K9D25_00155"/>
<organism evidence="2 3">
    <name type="scientific">Ancylobacter polymorphus</name>
    <dbReference type="NCBI Taxonomy" id="223390"/>
    <lineage>
        <taxon>Bacteria</taxon>
        <taxon>Pseudomonadati</taxon>
        <taxon>Pseudomonadota</taxon>
        <taxon>Alphaproteobacteria</taxon>
        <taxon>Hyphomicrobiales</taxon>
        <taxon>Xanthobacteraceae</taxon>
        <taxon>Ancylobacter</taxon>
    </lineage>
</organism>
<dbReference type="EMBL" id="CP083239">
    <property type="protein sequence ID" value="UOK73262.1"/>
    <property type="molecule type" value="Genomic_DNA"/>
</dbReference>
<accession>A0A9E7A0B1</accession>
<dbReference type="RefSeq" id="WP_244450943.1">
    <property type="nucleotide sequence ID" value="NZ_CP083239.1"/>
</dbReference>
<feature type="chain" id="PRO_5039046666" evidence="1">
    <location>
        <begin position="36"/>
        <end position="154"/>
    </location>
</feature>
<protein>
    <submittedName>
        <fullName evidence="2">Uncharacterized protein</fullName>
    </submittedName>
</protein>
<dbReference type="Proteomes" id="UP000831684">
    <property type="component" value="Chromosome"/>
</dbReference>
<evidence type="ECO:0000313" key="2">
    <source>
        <dbReference type="EMBL" id="UOK73262.1"/>
    </source>
</evidence>
<dbReference type="AlphaFoldDB" id="A0A9E7A0B1"/>
<evidence type="ECO:0000256" key="1">
    <source>
        <dbReference type="SAM" id="SignalP"/>
    </source>
</evidence>